<sequence>AAAATLPAAAAVASSPDGGGARGGARGEQRRLGASSRGSGCDVGEIRPRRSRRRTTEMIEMEKEEEEEEREGNMKKERSWIVAVRVLWRLVVRAVKIGVHTVAVSLFVLIVASGTVGLPRTTVIPTVRCRNQQLAVLAALGSVSLVAIYVWYQKKQDKAKKMARAAAAQQAAAATVAATSTANGTAAKVGRL</sequence>
<feature type="non-terminal residue" evidence="3">
    <location>
        <position position="1"/>
    </location>
</feature>
<evidence type="ECO:0000256" key="2">
    <source>
        <dbReference type="SAM" id="Phobius"/>
    </source>
</evidence>
<keyword evidence="2" id="KW-0472">Membrane</keyword>
<feature type="non-terminal residue" evidence="3">
    <location>
        <position position="192"/>
    </location>
</feature>
<protein>
    <submittedName>
        <fullName evidence="3">Uncharacterized protein</fullName>
    </submittedName>
</protein>
<feature type="compositionally biased region" description="Basic and acidic residues" evidence="1">
    <location>
        <begin position="44"/>
        <end position="61"/>
    </location>
</feature>
<feature type="compositionally biased region" description="Low complexity" evidence="1">
    <location>
        <begin position="1"/>
        <end position="13"/>
    </location>
</feature>
<evidence type="ECO:0000256" key="1">
    <source>
        <dbReference type="SAM" id="MobiDB-lite"/>
    </source>
</evidence>
<keyword evidence="4" id="KW-1185">Reference proteome</keyword>
<gene>
    <name evidence="3" type="ORF">PFISCL1PPCAC_9847</name>
</gene>
<keyword evidence="2" id="KW-1133">Transmembrane helix</keyword>
<organism evidence="3 4">
    <name type="scientific">Pristionchus fissidentatus</name>
    <dbReference type="NCBI Taxonomy" id="1538716"/>
    <lineage>
        <taxon>Eukaryota</taxon>
        <taxon>Metazoa</taxon>
        <taxon>Ecdysozoa</taxon>
        <taxon>Nematoda</taxon>
        <taxon>Chromadorea</taxon>
        <taxon>Rhabditida</taxon>
        <taxon>Rhabditina</taxon>
        <taxon>Diplogasteromorpha</taxon>
        <taxon>Diplogasteroidea</taxon>
        <taxon>Neodiplogasteridae</taxon>
        <taxon>Pristionchus</taxon>
    </lineage>
</organism>
<feature type="transmembrane region" description="Helical" evidence="2">
    <location>
        <begin position="94"/>
        <end position="114"/>
    </location>
</feature>
<feature type="transmembrane region" description="Helical" evidence="2">
    <location>
        <begin position="134"/>
        <end position="152"/>
    </location>
</feature>
<evidence type="ECO:0000313" key="3">
    <source>
        <dbReference type="EMBL" id="GMT18550.1"/>
    </source>
</evidence>
<dbReference type="Proteomes" id="UP001432322">
    <property type="component" value="Unassembled WGS sequence"/>
</dbReference>
<name>A0AAV5VIW0_9BILA</name>
<evidence type="ECO:0000313" key="4">
    <source>
        <dbReference type="Proteomes" id="UP001432322"/>
    </source>
</evidence>
<keyword evidence="2" id="KW-0812">Transmembrane</keyword>
<proteinExistence type="predicted"/>
<reference evidence="3" key="1">
    <citation type="submission" date="2023-10" db="EMBL/GenBank/DDBJ databases">
        <title>Genome assembly of Pristionchus species.</title>
        <authorList>
            <person name="Yoshida K."/>
            <person name="Sommer R.J."/>
        </authorList>
    </citation>
    <scope>NUCLEOTIDE SEQUENCE</scope>
    <source>
        <strain evidence="3">RS5133</strain>
    </source>
</reference>
<dbReference type="EMBL" id="BTSY01000003">
    <property type="protein sequence ID" value="GMT18550.1"/>
    <property type="molecule type" value="Genomic_DNA"/>
</dbReference>
<accession>A0AAV5VIW0</accession>
<dbReference type="AlphaFoldDB" id="A0AAV5VIW0"/>
<feature type="region of interest" description="Disordered" evidence="1">
    <location>
        <begin position="1"/>
        <end position="72"/>
    </location>
</feature>
<comment type="caution">
    <text evidence="3">The sequence shown here is derived from an EMBL/GenBank/DDBJ whole genome shotgun (WGS) entry which is preliminary data.</text>
</comment>